<accession>A0A372NRI9</accession>
<evidence type="ECO:0000256" key="1">
    <source>
        <dbReference type="SAM" id="SignalP"/>
    </source>
</evidence>
<dbReference type="RefSeq" id="WP_117393085.1">
    <property type="nucleotide sequence ID" value="NZ_QWDC01000003.1"/>
</dbReference>
<organism evidence="2 3">
    <name type="scientific">Mucilaginibacter conchicola</name>
    <dbReference type="NCBI Taxonomy" id="2303333"/>
    <lineage>
        <taxon>Bacteria</taxon>
        <taxon>Pseudomonadati</taxon>
        <taxon>Bacteroidota</taxon>
        <taxon>Sphingobacteriia</taxon>
        <taxon>Sphingobacteriales</taxon>
        <taxon>Sphingobacteriaceae</taxon>
        <taxon>Mucilaginibacter</taxon>
    </lineage>
</organism>
<name>A0A372NRI9_9SPHI</name>
<dbReference type="AlphaFoldDB" id="A0A372NRI9"/>
<sequence length="211" mass="23559">MKKTLLFIFSVFLVSTASAQIGKGQKYFGGSLYVNYDRDGNTTNYTFPTGTTVYTQRNLLNLNISPEFGFFLNNHWALGIQPGYSRISGTEISSFYSDTNTTQNFTTTHDYHTDYVGLTVNLRYYWMLSDKVGIFPQFGVSSSHVLNDFTNGGLSIGGGPNLVFFPTQKLGVNMGFGNASYNYNYRSGNTVLNLSLSNTFTFGLNYYWGGK</sequence>
<reference evidence="2 3" key="1">
    <citation type="submission" date="2018-08" db="EMBL/GenBank/DDBJ databases">
        <title>Mucilaginibacter sp. MYSH2.</title>
        <authorList>
            <person name="Seo T."/>
        </authorList>
    </citation>
    <scope>NUCLEOTIDE SEQUENCE [LARGE SCALE GENOMIC DNA]</scope>
    <source>
        <strain evidence="2 3">MYSH2</strain>
    </source>
</reference>
<proteinExistence type="predicted"/>
<dbReference type="OrthoDB" id="945117at2"/>
<dbReference type="EMBL" id="QWDC01000003">
    <property type="protein sequence ID" value="RFZ90883.1"/>
    <property type="molecule type" value="Genomic_DNA"/>
</dbReference>
<keyword evidence="3" id="KW-1185">Reference proteome</keyword>
<feature type="chain" id="PRO_5016786760" description="Outer membrane protein beta-barrel domain-containing protein" evidence="1">
    <location>
        <begin position="20"/>
        <end position="211"/>
    </location>
</feature>
<comment type="caution">
    <text evidence="2">The sequence shown here is derived from an EMBL/GenBank/DDBJ whole genome shotgun (WGS) entry which is preliminary data.</text>
</comment>
<feature type="signal peptide" evidence="1">
    <location>
        <begin position="1"/>
        <end position="19"/>
    </location>
</feature>
<evidence type="ECO:0000313" key="2">
    <source>
        <dbReference type="EMBL" id="RFZ90883.1"/>
    </source>
</evidence>
<evidence type="ECO:0008006" key="4">
    <source>
        <dbReference type="Google" id="ProtNLM"/>
    </source>
</evidence>
<protein>
    <recommendedName>
        <fullName evidence="4">Outer membrane protein beta-barrel domain-containing protein</fullName>
    </recommendedName>
</protein>
<keyword evidence="1" id="KW-0732">Signal</keyword>
<evidence type="ECO:0000313" key="3">
    <source>
        <dbReference type="Proteomes" id="UP000264217"/>
    </source>
</evidence>
<gene>
    <name evidence="2" type="ORF">D0C36_18200</name>
</gene>
<dbReference type="Proteomes" id="UP000264217">
    <property type="component" value="Unassembled WGS sequence"/>
</dbReference>